<keyword evidence="12" id="KW-1185">Reference proteome</keyword>
<name>A0A7Z0D510_9MICO</name>
<evidence type="ECO:0000313" key="12">
    <source>
        <dbReference type="Proteomes" id="UP000539111"/>
    </source>
</evidence>
<dbReference type="CDD" id="cd17502">
    <property type="entry name" value="MFS_Azr1_MDR_like"/>
    <property type="match status" value="1"/>
</dbReference>
<feature type="domain" description="Major facilitator superfamily (MFS) profile" evidence="10">
    <location>
        <begin position="27"/>
        <end position="507"/>
    </location>
</feature>
<evidence type="ECO:0000256" key="8">
    <source>
        <dbReference type="SAM" id="MobiDB-lite"/>
    </source>
</evidence>
<dbReference type="GO" id="GO:0005886">
    <property type="term" value="C:plasma membrane"/>
    <property type="evidence" value="ECO:0007669"/>
    <property type="project" value="UniProtKB-SubCell"/>
</dbReference>
<protein>
    <submittedName>
        <fullName evidence="11">EmrB/QacA subfamily drug resistance transporter</fullName>
    </submittedName>
</protein>
<feature type="transmembrane region" description="Helical" evidence="9">
    <location>
        <begin position="117"/>
        <end position="138"/>
    </location>
</feature>
<dbReference type="FunFam" id="1.20.1720.10:FF:000004">
    <property type="entry name" value="EmrB/QacA family drug resistance transporter"/>
    <property type="match status" value="1"/>
</dbReference>
<keyword evidence="3" id="KW-0813">Transport</keyword>
<reference evidence="11 12" key="1">
    <citation type="submission" date="2020-07" db="EMBL/GenBank/DDBJ databases">
        <title>Sequencing the genomes of 1000 actinobacteria strains.</title>
        <authorList>
            <person name="Klenk H.-P."/>
        </authorList>
    </citation>
    <scope>NUCLEOTIDE SEQUENCE [LARGE SCALE GENOMIC DNA]</scope>
    <source>
        <strain evidence="11 12">DSM 26341</strain>
    </source>
</reference>
<keyword evidence="5 9" id="KW-0812">Transmembrane</keyword>
<accession>A0A7Z0D510</accession>
<dbReference type="InterPro" id="IPR020846">
    <property type="entry name" value="MFS_dom"/>
</dbReference>
<dbReference type="Pfam" id="PF07690">
    <property type="entry name" value="MFS_1"/>
    <property type="match status" value="1"/>
</dbReference>
<keyword evidence="4" id="KW-1003">Cell membrane</keyword>
<feature type="transmembrane region" description="Helical" evidence="9">
    <location>
        <begin position="372"/>
        <end position="390"/>
    </location>
</feature>
<feature type="transmembrane region" description="Helical" evidence="9">
    <location>
        <begin position="180"/>
        <end position="200"/>
    </location>
</feature>
<dbReference type="SUPFAM" id="SSF103473">
    <property type="entry name" value="MFS general substrate transporter"/>
    <property type="match status" value="1"/>
</dbReference>
<feature type="transmembrane region" description="Helical" evidence="9">
    <location>
        <begin position="485"/>
        <end position="503"/>
    </location>
</feature>
<dbReference type="PANTHER" id="PTHR23501">
    <property type="entry name" value="MAJOR FACILITATOR SUPERFAMILY"/>
    <property type="match status" value="1"/>
</dbReference>
<dbReference type="Gene3D" id="1.20.1250.20">
    <property type="entry name" value="MFS general substrate transporter like domains"/>
    <property type="match status" value="1"/>
</dbReference>
<dbReference type="EMBL" id="JACBZP010000001">
    <property type="protein sequence ID" value="NYI68948.1"/>
    <property type="molecule type" value="Genomic_DNA"/>
</dbReference>
<sequence length="538" mass="56754">MAKIADIPAVDERDVRQTRSKREIILVMVGLMITMLLAMLDNTIVGPALPTIVGDLGGLAHLSWVLTAYTLATAVSTLVWGKLGDLFGRKTAFLSAIALFLTGSALTGMAQSMGELIGFRAIQGLGAGGLIVGVMAILGELVSPRERGKYQGYMMAIMPLAMLGGPLLGGWITDNASWRWAFYVNLPLGIIALITVWLTLHSPKRTVGKVFIDWWGALTLAVWTSSLVLVCSWGGNQYAWDSWQILGLGLVAVAGFIAFITIETRVPEPLMPLHIFKNLNFSVSGGLSMIVGAAMMGTAAYLPQFQQLVQGDSATNSGLLLLPMMIPMMLTSVFIGQVVSRTGRIRIFPILGGIALTIGMLLMSQLQVDATTLNVSLFMIVIGLGVGGLMQPSSLIAQNSVSLRDMGAGMGANTFLRTIGMSLGTAIFGTIYTGRLTDHLTSSLGSAGAKFTSGGAQLPPALMDKLPDAVQQAIRAAVTSGIDGIFLAGSIAAAAGIVVALLVRDVELKGPDPAPRQEPADRDDDVDVREAEITAIQA</sequence>
<gene>
    <name evidence="11" type="ORF">BJY26_003254</name>
</gene>
<feature type="transmembrane region" description="Helical" evidence="9">
    <location>
        <begin position="212"/>
        <end position="236"/>
    </location>
</feature>
<evidence type="ECO:0000256" key="2">
    <source>
        <dbReference type="ARBA" id="ARBA00007520"/>
    </source>
</evidence>
<evidence type="ECO:0000256" key="6">
    <source>
        <dbReference type="ARBA" id="ARBA00022989"/>
    </source>
</evidence>
<evidence type="ECO:0000256" key="3">
    <source>
        <dbReference type="ARBA" id="ARBA00022448"/>
    </source>
</evidence>
<evidence type="ECO:0000259" key="10">
    <source>
        <dbReference type="PROSITE" id="PS50850"/>
    </source>
</evidence>
<evidence type="ECO:0000256" key="7">
    <source>
        <dbReference type="ARBA" id="ARBA00023136"/>
    </source>
</evidence>
<evidence type="ECO:0000256" key="5">
    <source>
        <dbReference type="ARBA" id="ARBA00022692"/>
    </source>
</evidence>
<dbReference type="RefSeq" id="WP_218852468.1">
    <property type="nucleotide sequence ID" value="NZ_JACBZP010000001.1"/>
</dbReference>
<keyword evidence="6 9" id="KW-1133">Transmembrane helix</keyword>
<dbReference type="PROSITE" id="PS00217">
    <property type="entry name" value="SUGAR_TRANSPORT_2"/>
    <property type="match status" value="1"/>
</dbReference>
<dbReference type="InterPro" id="IPR036259">
    <property type="entry name" value="MFS_trans_sf"/>
</dbReference>
<dbReference type="Gene3D" id="1.20.1720.10">
    <property type="entry name" value="Multidrug resistance protein D"/>
    <property type="match status" value="1"/>
</dbReference>
<feature type="transmembrane region" description="Helical" evidence="9">
    <location>
        <begin position="283"/>
        <end position="302"/>
    </location>
</feature>
<dbReference type="PROSITE" id="PS50850">
    <property type="entry name" value="MFS"/>
    <property type="match status" value="1"/>
</dbReference>
<dbReference type="NCBIfam" id="TIGR00711">
    <property type="entry name" value="efflux_EmrB"/>
    <property type="match status" value="1"/>
</dbReference>
<dbReference type="PANTHER" id="PTHR23501:SF197">
    <property type="entry name" value="COMD"/>
    <property type="match status" value="1"/>
</dbReference>
<feature type="transmembrane region" description="Helical" evidence="9">
    <location>
        <begin position="347"/>
        <end position="366"/>
    </location>
</feature>
<dbReference type="InterPro" id="IPR011701">
    <property type="entry name" value="MFS"/>
</dbReference>
<proteinExistence type="inferred from homology"/>
<dbReference type="Proteomes" id="UP000539111">
    <property type="component" value="Unassembled WGS sequence"/>
</dbReference>
<keyword evidence="7 9" id="KW-0472">Membrane</keyword>
<dbReference type="AlphaFoldDB" id="A0A7Z0D510"/>
<dbReference type="InterPro" id="IPR004638">
    <property type="entry name" value="EmrB-like"/>
</dbReference>
<feature type="transmembrane region" description="Helical" evidence="9">
    <location>
        <begin position="411"/>
        <end position="432"/>
    </location>
</feature>
<evidence type="ECO:0000256" key="4">
    <source>
        <dbReference type="ARBA" id="ARBA00022475"/>
    </source>
</evidence>
<feature type="transmembrane region" description="Helical" evidence="9">
    <location>
        <begin position="242"/>
        <end position="262"/>
    </location>
</feature>
<feature type="transmembrane region" description="Helical" evidence="9">
    <location>
        <begin position="23"/>
        <end position="40"/>
    </location>
</feature>
<feature type="region of interest" description="Disordered" evidence="8">
    <location>
        <begin position="510"/>
        <end position="529"/>
    </location>
</feature>
<evidence type="ECO:0000256" key="9">
    <source>
        <dbReference type="SAM" id="Phobius"/>
    </source>
</evidence>
<feature type="transmembrane region" description="Helical" evidence="9">
    <location>
        <begin position="150"/>
        <end position="168"/>
    </location>
</feature>
<dbReference type="GO" id="GO:0022857">
    <property type="term" value="F:transmembrane transporter activity"/>
    <property type="evidence" value="ECO:0007669"/>
    <property type="project" value="InterPro"/>
</dbReference>
<feature type="transmembrane region" description="Helical" evidence="9">
    <location>
        <begin position="60"/>
        <end position="80"/>
    </location>
</feature>
<comment type="caution">
    <text evidence="11">The sequence shown here is derived from an EMBL/GenBank/DDBJ whole genome shotgun (WGS) entry which is preliminary data.</text>
</comment>
<evidence type="ECO:0000256" key="1">
    <source>
        <dbReference type="ARBA" id="ARBA00004651"/>
    </source>
</evidence>
<comment type="similarity">
    <text evidence="2">Belongs to the major facilitator superfamily. TCR/Tet family.</text>
</comment>
<dbReference type="InterPro" id="IPR005829">
    <property type="entry name" value="Sugar_transporter_CS"/>
</dbReference>
<comment type="subcellular location">
    <subcellularLocation>
        <location evidence="1">Cell membrane</location>
        <topology evidence="1">Multi-pass membrane protein</topology>
    </subcellularLocation>
</comment>
<feature type="transmembrane region" description="Helical" evidence="9">
    <location>
        <begin position="92"/>
        <end position="111"/>
    </location>
</feature>
<organism evidence="11 12">
    <name type="scientific">Spelaeicoccus albus</name>
    <dbReference type="NCBI Taxonomy" id="1280376"/>
    <lineage>
        <taxon>Bacteria</taxon>
        <taxon>Bacillati</taxon>
        <taxon>Actinomycetota</taxon>
        <taxon>Actinomycetes</taxon>
        <taxon>Micrococcales</taxon>
        <taxon>Brevibacteriaceae</taxon>
        <taxon>Spelaeicoccus</taxon>
    </lineage>
</organism>
<evidence type="ECO:0000313" key="11">
    <source>
        <dbReference type="EMBL" id="NYI68948.1"/>
    </source>
</evidence>
<feature type="transmembrane region" description="Helical" evidence="9">
    <location>
        <begin position="314"/>
        <end position="335"/>
    </location>
</feature>